<dbReference type="Gene3D" id="1.20.5.170">
    <property type="match status" value="1"/>
</dbReference>
<comment type="similarity">
    <text evidence="5">Belongs to the SCOC family.</text>
</comment>
<proteinExistence type="inferred from homology"/>
<evidence type="ECO:0000256" key="7">
    <source>
        <dbReference type="ARBA" id="ARBA00023034"/>
    </source>
</evidence>
<dbReference type="GO" id="GO:0005802">
    <property type="term" value="C:trans-Golgi network"/>
    <property type="evidence" value="ECO:0007669"/>
    <property type="project" value="TreeGrafter"/>
</dbReference>
<comment type="function">
    <text evidence="1">Positive regulator of amino acid starvation-induced autophagy.</text>
</comment>
<dbReference type="GO" id="GO:0005829">
    <property type="term" value="C:cytosol"/>
    <property type="evidence" value="ECO:0007669"/>
    <property type="project" value="UniProtKB-SubCell"/>
</dbReference>
<keyword evidence="6" id="KW-0963">Cytoplasm</keyword>
<evidence type="ECO:0000256" key="3">
    <source>
        <dbReference type="ARBA" id="ARBA00004514"/>
    </source>
</evidence>
<evidence type="ECO:0000313" key="12">
    <source>
        <dbReference type="EMBL" id="KAF2858103.1"/>
    </source>
</evidence>
<dbReference type="OrthoDB" id="2163284at2759"/>
<dbReference type="Proteomes" id="UP000799421">
    <property type="component" value="Unassembled WGS sequence"/>
</dbReference>
<keyword evidence="9" id="KW-0472">Membrane</keyword>
<accession>A0A6A7BSG5</accession>
<dbReference type="GO" id="GO:0000139">
    <property type="term" value="C:Golgi membrane"/>
    <property type="evidence" value="ECO:0007669"/>
    <property type="project" value="UniProtKB-SubCell"/>
</dbReference>
<evidence type="ECO:0000313" key="13">
    <source>
        <dbReference type="Proteomes" id="UP000799421"/>
    </source>
</evidence>
<evidence type="ECO:0000256" key="11">
    <source>
        <dbReference type="SAM" id="MobiDB-lite"/>
    </source>
</evidence>
<evidence type="ECO:0000256" key="8">
    <source>
        <dbReference type="ARBA" id="ARBA00023054"/>
    </source>
</evidence>
<dbReference type="EMBL" id="MU006018">
    <property type="protein sequence ID" value="KAF2858103.1"/>
    <property type="molecule type" value="Genomic_DNA"/>
</dbReference>
<protein>
    <recommendedName>
        <fullName evidence="14">BZIP transcription factor</fullName>
    </recommendedName>
</protein>
<evidence type="ECO:0008006" key="14">
    <source>
        <dbReference type="Google" id="ProtNLM"/>
    </source>
</evidence>
<comment type="subcellular location">
    <subcellularLocation>
        <location evidence="3">Cytoplasm</location>
        <location evidence="3">Cytosol</location>
    </subcellularLocation>
    <subcellularLocation>
        <location evidence="2">Golgi apparatus membrane</location>
        <topology evidence="2">Peripheral membrane protein</topology>
        <orientation evidence="2">Cytoplasmic side</orientation>
    </subcellularLocation>
    <subcellularLocation>
        <location evidence="4">Golgi apparatus</location>
        <location evidence="4">trans-Golgi network</location>
    </subcellularLocation>
</comment>
<dbReference type="Pfam" id="PF10224">
    <property type="entry name" value="DUF2205"/>
    <property type="match status" value="1"/>
</dbReference>
<evidence type="ECO:0000256" key="5">
    <source>
        <dbReference type="ARBA" id="ARBA00010880"/>
    </source>
</evidence>
<reference evidence="12" key="1">
    <citation type="journal article" date="2020" name="Stud. Mycol.">
        <title>101 Dothideomycetes genomes: a test case for predicting lifestyles and emergence of pathogens.</title>
        <authorList>
            <person name="Haridas S."/>
            <person name="Albert R."/>
            <person name="Binder M."/>
            <person name="Bloem J."/>
            <person name="Labutti K."/>
            <person name="Salamov A."/>
            <person name="Andreopoulos B."/>
            <person name="Baker S."/>
            <person name="Barry K."/>
            <person name="Bills G."/>
            <person name="Bluhm B."/>
            <person name="Cannon C."/>
            <person name="Castanera R."/>
            <person name="Culley D."/>
            <person name="Daum C."/>
            <person name="Ezra D."/>
            <person name="Gonzalez J."/>
            <person name="Henrissat B."/>
            <person name="Kuo A."/>
            <person name="Liang C."/>
            <person name="Lipzen A."/>
            <person name="Lutzoni F."/>
            <person name="Magnuson J."/>
            <person name="Mondo S."/>
            <person name="Nolan M."/>
            <person name="Ohm R."/>
            <person name="Pangilinan J."/>
            <person name="Park H.-J."/>
            <person name="Ramirez L."/>
            <person name="Alfaro M."/>
            <person name="Sun H."/>
            <person name="Tritt A."/>
            <person name="Yoshinaga Y."/>
            <person name="Zwiers L.-H."/>
            <person name="Turgeon B."/>
            <person name="Goodwin S."/>
            <person name="Spatafora J."/>
            <person name="Crous P."/>
            <person name="Grigoriev I."/>
        </authorList>
    </citation>
    <scope>NUCLEOTIDE SEQUENCE</scope>
    <source>
        <strain evidence="12">CBS 480.64</strain>
    </source>
</reference>
<name>A0A6A7BSG5_9PEZI</name>
<dbReference type="InterPro" id="IPR019357">
    <property type="entry name" value="SCOC"/>
</dbReference>
<evidence type="ECO:0000256" key="2">
    <source>
        <dbReference type="ARBA" id="ARBA00004255"/>
    </source>
</evidence>
<evidence type="ECO:0000256" key="6">
    <source>
        <dbReference type="ARBA" id="ARBA00022490"/>
    </source>
</evidence>
<keyword evidence="7" id="KW-0333">Golgi apparatus</keyword>
<feature type="region of interest" description="Disordered" evidence="11">
    <location>
        <begin position="1"/>
        <end position="52"/>
    </location>
</feature>
<evidence type="ECO:0000256" key="1">
    <source>
        <dbReference type="ARBA" id="ARBA00002743"/>
    </source>
</evidence>
<evidence type="ECO:0000256" key="9">
    <source>
        <dbReference type="ARBA" id="ARBA00023136"/>
    </source>
</evidence>
<dbReference type="PANTHER" id="PTHR21614">
    <property type="entry name" value="SHORT COILED COIL PROTEIN"/>
    <property type="match status" value="1"/>
</dbReference>
<gene>
    <name evidence="12" type="ORF">K470DRAFT_222001</name>
</gene>
<feature type="coiled-coil region" evidence="10">
    <location>
        <begin position="60"/>
        <end position="87"/>
    </location>
</feature>
<keyword evidence="8 10" id="KW-0175">Coiled coil</keyword>
<evidence type="ECO:0000256" key="10">
    <source>
        <dbReference type="SAM" id="Coils"/>
    </source>
</evidence>
<organism evidence="12 13">
    <name type="scientific">Piedraia hortae CBS 480.64</name>
    <dbReference type="NCBI Taxonomy" id="1314780"/>
    <lineage>
        <taxon>Eukaryota</taxon>
        <taxon>Fungi</taxon>
        <taxon>Dikarya</taxon>
        <taxon>Ascomycota</taxon>
        <taxon>Pezizomycotina</taxon>
        <taxon>Dothideomycetes</taxon>
        <taxon>Dothideomycetidae</taxon>
        <taxon>Capnodiales</taxon>
        <taxon>Piedraiaceae</taxon>
        <taxon>Piedraia</taxon>
    </lineage>
</organism>
<keyword evidence="13" id="KW-1185">Reference proteome</keyword>
<dbReference type="AlphaFoldDB" id="A0A6A7BSG5"/>
<dbReference type="PANTHER" id="PTHR21614:SF0">
    <property type="entry name" value="GEO08385P1"/>
    <property type="match status" value="1"/>
</dbReference>
<evidence type="ECO:0000256" key="4">
    <source>
        <dbReference type="ARBA" id="ARBA00004601"/>
    </source>
</evidence>
<sequence>MANSVEANDPPREASTPPPTSNKEESPWFSSSNEETEQEEAPATTTPLSDAERATFIAQATALQENLRKLIDSIEAVKLEHEKLRGENKFLQSYIGELMSASKITASAGGGKRK</sequence>